<dbReference type="InterPro" id="IPR014327">
    <property type="entry name" value="RNA_pol_sigma70_bacteroid"/>
</dbReference>
<dbReference type="InterPro" id="IPR013249">
    <property type="entry name" value="RNA_pol_sigma70_r4_t2"/>
</dbReference>
<comment type="caution">
    <text evidence="7">The sequence shown here is derived from an EMBL/GenBank/DDBJ whole genome shotgun (WGS) entry which is preliminary data.</text>
</comment>
<gene>
    <name evidence="7" type="ORF">ESB13_13525</name>
</gene>
<keyword evidence="4" id="KW-0804">Transcription</keyword>
<dbReference type="InterPro" id="IPR013324">
    <property type="entry name" value="RNA_pol_sigma_r3/r4-like"/>
</dbReference>
<evidence type="ECO:0000256" key="3">
    <source>
        <dbReference type="ARBA" id="ARBA00023082"/>
    </source>
</evidence>
<dbReference type="PANTHER" id="PTHR43133">
    <property type="entry name" value="RNA POLYMERASE ECF-TYPE SIGMA FACTO"/>
    <property type="match status" value="1"/>
</dbReference>
<evidence type="ECO:0000313" key="8">
    <source>
        <dbReference type="Proteomes" id="UP000290545"/>
    </source>
</evidence>
<protein>
    <submittedName>
        <fullName evidence="7">RNA polymerase sigma-70 factor</fullName>
    </submittedName>
</protein>
<dbReference type="InterPro" id="IPR036388">
    <property type="entry name" value="WH-like_DNA-bd_sf"/>
</dbReference>
<dbReference type="Gene3D" id="1.10.1740.10">
    <property type="match status" value="1"/>
</dbReference>
<sequence>MPNYITNNADALVSTKQENSEQELLLQLREGNEKAFTEIYYLYWKLMFYVASNKLNNPHDAEEVVQEVFADLWRRRAAVRVDVSLKAFLAAAVKFQVYALMARRYRESEKKAQLEVVQQTTPSPDEQLQLKFLYEQFYDLTQQLPEKCRLVYRLSREEGLTNKEIAGHLDISEKTVESQMTKALKKLRGGLKLLFTQLFSF</sequence>
<name>A0A4Q1D659_9BACT</name>
<dbReference type="Pfam" id="PF04542">
    <property type="entry name" value="Sigma70_r2"/>
    <property type="match status" value="1"/>
</dbReference>
<dbReference type="InterPro" id="IPR007627">
    <property type="entry name" value="RNA_pol_sigma70_r2"/>
</dbReference>
<evidence type="ECO:0000256" key="2">
    <source>
        <dbReference type="ARBA" id="ARBA00023015"/>
    </source>
</evidence>
<keyword evidence="8" id="KW-1185">Reference proteome</keyword>
<dbReference type="GO" id="GO:0006352">
    <property type="term" value="P:DNA-templated transcription initiation"/>
    <property type="evidence" value="ECO:0007669"/>
    <property type="project" value="InterPro"/>
</dbReference>
<evidence type="ECO:0000256" key="1">
    <source>
        <dbReference type="ARBA" id="ARBA00010641"/>
    </source>
</evidence>
<keyword evidence="2" id="KW-0805">Transcription regulation</keyword>
<dbReference type="SUPFAM" id="SSF88659">
    <property type="entry name" value="Sigma3 and sigma4 domains of RNA polymerase sigma factors"/>
    <property type="match status" value="1"/>
</dbReference>
<comment type="similarity">
    <text evidence="1">Belongs to the sigma-70 factor family. ECF subfamily.</text>
</comment>
<keyword evidence="3" id="KW-0731">Sigma factor</keyword>
<dbReference type="SUPFAM" id="SSF88946">
    <property type="entry name" value="Sigma2 domain of RNA polymerase sigma factors"/>
    <property type="match status" value="1"/>
</dbReference>
<proteinExistence type="inferred from homology"/>
<organism evidence="7 8">
    <name type="scientific">Filimonas effusa</name>
    <dbReference type="NCBI Taxonomy" id="2508721"/>
    <lineage>
        <taxon>Bacteria</taxon>
        <taxon>Pseudomonadati</taxon>
        <taxon>Bacteroidota</taxon>
        <taxon>Chitinophagia</taxon>
        <taxon>Chitinophagales</taxon>
        <taxon>Chitinophagaceae</taxon>
        <taxon>Filimonas</taxon>
    </lineage>
</organism>
<dbReference type="OrthoDB" id="1097528at2"/>
<evidence type="ECO:0000256" key="4">
    <source>
        <dbReference type="ARBA" id="ARBA00023163"/>
    </source>
</evidence>
<evidence type="ECO:0000259" key="5">
    <source>
        <dbReference type="Pfam" id="PF04542"/>
    </source>
</evidence>
<dbReference type="Pfam" id="PF08281">
    <property type="entry name" value="Sigma70_r4_2"/>
    <property type="match status" value="1"/>
</dbReference>
<dbReference type="PANTHER" id="PTHR43133:SF46">
    <property type="entry name" value="RNA POLYMERASE SIGMA-70 FACTOR ECF SUBFAMILY"/>
    <property type="match status" value="1"/>
</dbReference>
<evidence type="ECO:0000259" key="6">
    <source>
        <dbReference type="Pfam" id="PF08281"/>
    </source>
</evidence>
<dbReference type="EMBL" id="SDHZ01000002">
    <property type="protein sequence ID" value="RXK83137.1"/>
    <property type="molecule type" value="Genomic_DNA"/>
</dbReference>
<feature type="domain" description="RNA polymerase sigma-70 region 2" evidence="5">
    <location>
        <begin position="45"/>
        <end position="104"/>
    </location>
</feature>
<dbReference type="Gene3D" id="1.10.10.10">
    <property type="entry name" value="Winged helix-like DNA-binding domain superfamily/Winged helix DNA-binding domain"/>
    <property type="match status" value="1"/>
</dbReference>
<reference evidence="7 8" key="1">
    <citation type="submission" date="2019-01" db="EMBL/GenBank/DDBJ databases">
        <title>Filimonas sp. strain TTM-71.</title>
        <authorList>
            <person name="Chen W.-M."/>
        </authorList>
    </citation>
    <scope>NUCLEOTIDE SEQUENCE [LARGE SCALE GENOMIC DNA]</scope>
    <source>
        <strain evidence="7 8">TTM-71</strain>
    </source>
</reference>
<accession>A0A4Q1D659</accession>
<dbReference type="InterPro" id="IPR013325">
    <property type="entry name" value="RNA_pol_sigma_r2"/>
</dbReference>
<dbReference type="AlphaFoldDB" id="A0A4Q1D659"/>
<dbReference type="GO" id="GO:0016987">
    <property type="term" value="F:sigma factor activity"/>
    <property type="evidence" value="ECO:0007669"/>
    <property type="project" value="UniProtKB-KW"/>
</dbReference>
<dbReference type="NCBIfam" id="TIGR02985">
    <property type="entry name" value="Sig70_bacteroi1"/>
    <property type="match status" value="1"/>
</dbReference>
<dbReference type="InterPro" id="IPR039425">
    <property type="entry name" value="RNA_pol_sigma-70-like"/>
</dbReference>
<dbReference type="Proteomes" id="UP000290545">
    <property type="component" value="Unassembled WGS sequence"/>
</dbReference>
<evidence type="ECO:0000313" key="7">
    <source>
        <dbReference type="EMBL" id="RXK83137.1"/>
    </source>
</evidence>
<dbReference type="NCBIfam" id="TIGR02937">
    <property type="entry name" value="sigma70-ECF"/>
    <property type="match status" value="1"/>
</dbReference>
<feature type="domain" description="RNA polymerase sigma factor 70 region 4 type 2" evidence="6">
    <location>
        <begin position="135"/>
        <end position="187"/>
    </location>
</feature>
<dbReference type="CDD" id="cd06171">
    <property type="entry name" value="Sigma70_r4"/>
    <property type="match status" value="1"/>
</dbReference>
<dbReference type="GO" id="GO:0003677">
    <property type="term" value="F:DNA binding"/>
    <property type="evidence" value="ECO:0007669"/>
    <property type="project" value="InterPro"/>
</dbReference>
<dbReference type="InterPro" id="IPR014284">
    <property type="entry name" value="RNA_pol_sigma-70_dom"/>
</dbReference>